<dbReference type="InterPro" id="IPR036388">
    <property type="entry name" value="WH-like_DNA-bd_sf"/>
</dbReference>
<evidence type="ECO:0000313" key="9">
    <source>
        <dbReference type="Proteomes" id="UP000295444"/>
    </source>
</evidence>
<dbReference type="InterPro" id="IPR007630">
    <property type="entry name" value="RNA_pol_sigma70_r4"/>
</dbReference>
<feature type="domain" description="RNA polymerase sigma-70 region 2" evidence="6">
    <location>
        <begin position="36"/>
        <end position="105"/>
    </location>
</feature>
<feature type="domain" description="RNA polymerase sigma-70 region 3" evidence="5">
    <location>
        <begin position="115"/>
        <end position="158"/>
    </location>
</feature>
<dbReference type="InterPro" id="IPR014284">
    <property type="entry name" value="RNA_pol_sigma-70_dom"/>
</dbReference>
<dbReference type="Pfam" id="PF04542">
    <property type="entry name" value="Sigma70_r2"/>
    <property type="match status" value="1"/>
</dbReference>
<evidence type="ECO:0000256" key="1">
    <source>
        <dbReference type="ARBA" id="ARBA00023015"/>
    </source>
</evidence>
<dbReference type="EMBL" id="SNXZ01000004">
    <property type="protein sequence ID" value="TDP96580.1"/>
    <property type="molecule type" value="Genomic_DNA"/>
</dbReference>
<gene>
    <name evidence="8" type="ORF">EV186_104568</name>
</gene>
<keyword evidence="4" id="KW-0804">Transcription</keyword>
<dbReference type="PANTHER" id="PTHR30385">
    <property type="entry name" value="SIGMA FACTOR F FLAGELLAR"/>
    <property type="match status" value="1"/>
</dbReference>
<evidence type="ECO:0000259" key="6">
    <source>
        <dbReference type="Pfam" id="PF04542"/>
    </source>
</evidence>
<dbReference type="Pfam" id="PF04539">
    <property type="entry name" value="Sigma70_r3"/>
    <property type="match status" value="1"/>
</dbReference>
<dbReference type="Gene3D" id="1.10.10.10">
    <property type="entry name" value="Winged helix-like DNA-binding domain superfamily/Winged helix DNA-binding domain"/>
    <property type="match status" value="2"/>
</dbReference>
<dbReference type="OrthoDB" id="9804285at2"/>
<dbReference type="InterPro" id="IPR000943">
    <property type="entry name" value="RNA_pol_sigma70"/>
</dbReference>
<dbReference type="NCBIfam" id="TIGR02980">
    <property type="entry name" value="SigBFG"/>
    <property type="match status" value="1"/>
</dbReference>
<reference evidence="8 9" key="1">
    <citation type="submission" date="2019-03" db="EMBL/GenBank/DDBJ databases">
        <title>Genomic Encyclopedia of Type Strains, Phase IV (KMG-IV): sequencing the most valuable type-strain genomes for metagenomic binning, comparative biology and taxonomic classification.</title>
        <authorList>
            <person name="Goeker M."/>
        </authorList>
    </citation>
    <scope>NUCLEOTIDE SEQUENCE [LARGE SCALE GENOMIC DNA]</scope>
    <source>
        <strain evidence="8 9">DSM 45361</strain>
    </source>
</reference>
<sequence length="251" mass="27809">MTDAAPTPAEDELAPFRRLAALAENDPARRELRDELVRGHLDVARNLARKFDHRGEPLDDLVQVATVGLIKSVDRFDPEHGSGFLAFAVPTIMGELRRHFRDTAWAVRVPRRLKELTGTVANARSELSQQLGRAPRPSELADHLGISLEDVREVLVAGSGQTGASLDRLLEESPGTQFGAEDPDLDEVDNREALGPMLAALPELERTIVVLRFFRSMSQAAIGERVGVSQMQVSRVLARTLRRLRTQLDKQ</sequence>
<accession>A0A4R6S9L8</accession>
<dbReference type="Proteomes" id="UP000295444">
    <property type="component" value="Unassembled WGS sequence"/>
</dbReference>
<dbReference type="InterPro" id="IPR007624">
    <property type="entry name" value="RNA_pol_sigma70_r3"/>
</dbReference>
<dbReference type="AlphaFoldDB" id="A0A4R6S9L8"/>
<dbReference type="Gene3D" id="1.20.120.1810">
    <property type="match status" value="1"/>
</dbReference>
<keyword evidence="2" id="KW-0731">Sigma factor</keyword>
<dbReference type="InterPro" id="IPR007627">
    <property type="entry name" value="RNA_pol_sigma70_r2"/>
</dbReference>
<dbReference type="GO" id="GO:0003677">
    <property type="term" value="F:DNA binding"/>
    <property type="evidence" value="ECO:0007669"/>
    <property type="project" value="UniProtKB-KW"/>
</dbReference>
<dbReference type="GO" id="GO:0006352">
    <property type="term" value="P:DNA-templated transcription initiation"/>
    <property type="evidence" value="ECO:0007669"/>
    <property type="project" value="InterPro"/>
</dbReference>
<evidence type="ECO:0000313" key="8">
    <source>
        <dbReference type="EMBL" id="TDP96580.1"/>
    </source>
</evidence>
<dbReference type="InterPro" id="IPR013324">
    <property type="entry name" value="RNA_pol_sigma_r3/r4-like"/>
</dbReference>
<dbReference type="CDD" id="cd06171">
    <property type="entry name" value="Sigma70_r4"/>
    <property type="match status" value="1"/>
</dbReference>
<keyword evidence="1" id="KW-0805">Transcription regulation</keyword>
<evidence type="ECO:0000256" key="3">
    <source>
        <dbReference type="ARBA" id="ARBA00023125"/>
    </source>
</evidence>
<evidence type="ECO:0000259" key="5">
    <source>
        <dbReference type="Pfam" id="PF04539"/>
    </source>
</evidence>
<dbReference type="Pfam" id="PF04545">
    <property type="entry name" value="Sigma70_r4"/>
    <property type="match status" value="1"/>
</dbReference>
<keyword evidence="9" id="KW-1185">Reference proteome</keyword>
<protein>
    <submittedName>
        <fullName evidence="8">RNA polymerase sigma-B factor</fullName>
    </submittedName>
</protein>
<dbReference type="PRINTS" id="PR00046">
    <property type="entry name" value="SIGMA70FCT"/>
</dbReference>
<evidence type="ECO:0000256" key="4">
    <source>
        <dbReference type="ARBA" id="ARBA00023163"/>
    </source>
</evidence>
<proteinExistence type="predicted"/>
<evidence type="ECO:0000259" key="7">
    <source>
        <dbReference type="Pfam" id="PF04545"/>
    </source>
</evidence>
<dbReference type="SUPFAM" id="SSF88946">
    <property type="entry name" value="Sigma2 domain of RNA polymerase sigma factors"/>
    <property type="match status" value="1"/>
</dbReference>
<dbReference type="InterPro" id="IPR014322">
    <property type="entry name" value="RNA_pol_sigma-B/F/G"/>
</dbReference>
<comment type="caution">
    <text evidence="8">The sequence shown here is derived from an EMBL/GenBank/DDBJ whole genome shotgun (WGS) entry which is preliminary data.</text>
</comment>
<dbReference type="NCBIfam" id="TIGR02937">
    <property type="entry name" value="sigma70-ECF"/>
    <property type="match status" value="1"/>
</dbReference>
<dbReference type="GO" id="GO:0016987">
    <property type="term" value="F:sigma factor activity"/>
    <property type="evidence" value="ECO:0007669"/>
    <property type="project" value="UniProtKB-KW"/>
</dbReference>
<feature type="domain" description="RNA polymerase sigma-70 region 4" evidence="7">
    <location>
        <begin position="198"/>
        <end position="245"/>
    </location>
</feature>
<keyword evidence="3" id="KW-0238">DNA-binding</keyword>
<evidence type="ECO:0000256" key="2">
    <source>
        <dbReference type="ARBA" id="ARBA00023082"/>
    </source>
</evidence>
<dbReference type="RefSeq" id="WP_133851911.1">
    <property type="nucleotide sequence ID" value="NZ_SNXZ01000004.1"/>
</dbReference>
<dbReference type="InterPro" id="IPR013325">
    <property type="entry name" value="RNA_pol_sigma_r2"/>
</dbReference>
<organism evidence="8 9">
    <name type="scientific">Labedaea rhizosphaerae</name>
    <dbReference type="NCBI Taxonomy" id="598644"/>
    <lineage>
        <taxon>Bacteria</taxon>
        <taxon>Bacillati</taxon>
        <taxon>Actinomycetota</taxon>
        <taxon>Actinomycetes</taxon>
        <taxon>Pseudonocardiales</taxon>
        <taxon>Pseudonocardiaceae</taxon>
        <taxon>Labedaea</taxon>
    </lineage>
</organism>
<dbReference type="SUPFAM" id="SSF88659">
    <property type="entry name" value="Sigma3 and sigma4 domains of RNA polymerase sigma factors"/>
    <property type="match status" value="2"/>
</dbReference>
<name>A0A4R6S9L8_LABRH</name>
<dbReference type="PANTHER" id="PTHR30385:SF4">
    <property type="entry name" value="RNA POLYMERASE SIGMA-E FACTOR"/>
    <property type="match status" value="1"/>
</dbReference>